<evidence type="ECO:0000256" key="6">
    <source>
        <dbReference type="ARBA" id="ARBA00023239"/>
    </source>
</evidence>
<evidence type="ECO:0000313" key="8">
    <source>
        <dbReference type="EMBL" id="MBE9068690.1"/>
    </source>
</evidence>
<keyword evidence="9" id="KW-1185">Reference proteome</keyword>
<comment type="subcellular location">
    <subcellularLocation>
        <location evidence="1">Membrane</location>
    </subcellularLocation>
</comment>
<dbReference type="PANTHER" id="PTHR11920">
    <property type="entry name" value="GUANYLYL CYCLASE"/>
    <property type="match status" value="1"/>
</dbReference>
<comment type="caution">
    <text evidence="8">The sequence shown here is derived from an EMBL/GenBank/DDBJ whole genome shotgun (WGS) entry which is preliminary data.</text>
</comment>
<accession>A0A929F7D6</accession>
<protein>
    <submittedName>
        <fullName evidence="8">Adenylate/guanylate cyclase domain-containing response regulator</fullName>
    </submittedName>
</protein>
<dbReference type="InterPro" id="IPR050401">
    <property type="entry name" value="Cyclic_nucleotide_synthase"/>
</dbReference>
<dbReference type="EMBL" id="JADEXP010000191">
    <property type="protein sequence ID" value="MBE9068690.1"/>
    <property type="molecule type" value="Genomic_DNA"/>
</dbReference>
<keyword evidence="5" id="KW-0472">Membrane</keyword>
<dbReference type="GO" id="GO:0001653">
    <property type="term" value="F:peptide receptor activity"/>
    <property type="evidence" value="ECO:0007669"/>
    <property type="project" value="TreeGrafter"/>
</dbReference>
<dbReference type="Pfam" id="PF00211">
    <property type="entry name" value="Guanylate_cyc"/>
    <property type="match status" value="1"/>
</dbReference>
<keyword evidence="4" id="KW-1133">Transmembrane helix</keyword>
<dbReference type="GO" id="GO:0004383">
    <property type="term" value="F:guanylate cyclase activity"/>
    <property type="evidence" value="ECO:0007669"/>
    <property type="project" value="TreeGrafter"/>
</dbReference>
<dbReference type="InterPro" id="IPR029787">
    <property type="entry name" value="Nucleotide_cyclase"/>
</dbReference>
<gene>
    <name evidence="8" type="ORF">IQ260_18755</name>
</gene>
<dbReference type="Proteomes" id="UP000615026">
    <property type="component" value="Unassembled WGS sequence"/>
</dbReference>
<dbReference type="GO" id="GO:0004016">
    <property type="term" value="F:adenylate cyclase activity"/>
    <property type="evidence" value="ECO:0007669"/>
    <property type="project" value="TreeGrafter"/>
</dbReference>
<dbReference type="PANTHER" id="PTHR11920:SF335">
    <property type="entry name" value="GUANYLATE CYCLASE"/>
    <property type="match status" value="1"/>
</dbReference>
<dbReference type="GO" id="GO:0000166">
    <property type="term" value="F:nucleotide binding"/>
    <property type="evidence" value="ECO:0007669"/>
    <property type="project" value="UniProtKB-KW"/>
</dbReference>
<dbReference type="SUPFAM" id="SSF55073">
    <property type="entry name" value="Nucleotide cyclase"/>
    <property type="match status" value="1"/>
</dbReference>
<dbReference type="GO" id="GO:0035556">
    <property type="term" value="P:intracellular signal transduction"/>
    <property type="evidence" value="ECO:0007669"/>
    <property type="project" value="InterPro"/>
</dbReference>
<reference evidence="8" key="1">
    <citation type="submission" date="2020-10" db="EMBL/GenBank/DDBJ databases">
        <authorList>
            <person name="Castelo-Branco R."/>
            <person name="Eusebio N."/>
            <person name="Adriana R."/>
            <person name="Vieira A."/>
            <person name="Brugerolle De Fraissinette N."/>
            <person name="Rezende De Castro R."/>
            <person name="Schneider M.P."/>
            <person name="Vasconcelos V."/>
            <person name="Leao P.N."/>
        </authorList>
    </citation>
    <scope>NUCLEOTIDE SEQUENCE</scope>
    <source>
        <strain evidence="8">LEGE 11479</strain>
    </source>
</reference>
<evidence type="ECO:0000256" key="2">
    <source>
        <dbReference type="ARBA" id="ARBA00022692"/>
    </source>
</evidence>
<evidence type="ECO:0000259" key="7">
    <source>
        <dbReference type="PROSITE" id="PS50125"/>
    </source>
</evidence>
<dbReference type="Gene3D" id="3.30.70.1230">
    <property type="entry name" value="Nucleotide cyclase"/>
    <property type="match status" value="1"/>
</dbReference>
<evidence type="ECO:0000256" key="1">
    <source>
        <dbReference type="ARBA" id="ARBA00004370"/>
    </source>
</evidence>
<proteinExistence type="predicted"/>
<dbReference type="CDD" id="cd07302">
    <property type="entry name" value="CHD"/>
    <property type="match status" value="1"/>
</dbReference>
<organism evidence="8 9">
    <name type="scientific">Leptolyngbya cf. ectocarpi LEGE 11479</name>
    <dbReference type="NCBI Taxonomy" id="1828722"/>
    <lineage>
        <taxon>Bacteria</taxon>
        <taxon>Bacillati</taxon>
        <taxon>Cyanobacteriota</taxon>
        <taxon>Cyanophyceae</taxon>
        <taxon>Leptolyngbyales</taxon>
        <taxon>Leptolyngbyaceae</taxon>
        <taxon>Leptolyngbya group</taxon>
        <taxon>Leptolyngbya</taxon>
    </lineage>
</organism>
<keyword evidence="6" id="KW-0456">Lyase</keyword>
<dbReference type="PROSITE" id="PS50125">
    <property type="entry name" value="GUANYLATE_CYCLASE_2"/>
    <property type="match status" value="1"/>
</dbReference>
<evidence type="ECO:0000313" key="9">
    <source>
        <dbReference type="Proteomes" id="UP000615026"/>
    </source>
</evidence>
<dbReference type="AlphaFoldDB" id="A0A929F7D6"/>
<evidence type="ECO:0000256" key="5">
    <source>
        <dbReference type="ARBA" id="ARBA00023136"/>
    </source>
</evidence>
<keyword evidence="2" id="KW-0812">Transmembrane</keyword>
<evidence type="ECO:0000256" key="3">
    <source>
        <dbReference type="ARBA" id="ARBA00022741"/>
    </source>
</evidence>
<sequence length="63" mass="7004">LWGDTVNVASRMESQGAADKIQVTPTVYEKLAQQYTFERRGAIAVKGKGKITTYWLTGKKSLL</sequence>
<dbReference type="GO" id="GO:0007168">
    <property type="term" value="P:receptor guanylyl cyclase signaling pathway"/>
    <property type="evidence" value="ECO:0007669"/>
    <property type="project" value="TreeGrafter"/>
</dbReference>
<name>A0A929F7D6_LEPEC</name>
<keyword evidence="3" id="KW-0547">Nucleotide-binding</keyword>
<dbReference type="GO" id="GO:0005886">
    <property type="term" value="C:plasma membrane"/>
    <property type="evidence" value="ECO:0007669"/>
    <property type="project" value="TreeGrafter"/>
</dbReference>
<evidence type="ECO:0000256" key="4">
    <source>
        <dbReference type="ARBA" id="ARBA00022989"/>
    </source>
</evidence>
<feature type="non-terminal residue" evidence="8">
    <location>
        <position position="1"/>
    </location>
</feature>
<dbReference type="InterPro" id="IPR001054">
    <property type="entry name" value="A/G_cyclase"/>
</dbReference>
<dbReference type="RefSeq" id="WP_228016251.1">
    <property type="nucleotide sequence ID" value="NZ_JADEXP010000191.1"/>
</dbReference>
<feature type="domain" description="Guanylate cyclase" evidence="7">
    <location>
        <begin position="1"/>
        <end position="13"/>
    </location>
</feature>